<dbReference type="InterPro" id="IPR013956">
    <property type="entry name" value="E3_ubiquit_lig_Bre1"/>
</dbReference>
<evidence type="ECO:0000313" key="19">
    <source>
        <dbReference type="Proteomes" id="UP001158576"/>
    </source>
</evidence>
<dbReference type="PANTHER" id="PTHR23163">
    <property type="entry name" value="RING FINGER PROTEIN-RELATED"/>
    <property type="match status" value="1"/>
</dbReference>
<comment type="catalytic activity">
    <reaction evidence="1 14">
        <text>S-ubiquitinyl-[E2 ubiquitin-conjugating enzyme]-L-cysteine + [acceptor protein]-L-lysine = [E2 ubiquitin-conjugating enzyme]-L-cysteine + N(6)-ubiquitinyl-[acceptor protein]-L-lysine.</text>
        <dbReference type="EC" id="2.3.2.27"/>
    </reaction>
</comment>
<evidence type="ECO:0000256" key="8">
    <source>
        <dbReference type="ARBA" id="ARBA00022786"/>
    </source>
</evidence>
<dbReference type="PROSITE" id="PS50089">
    <property type="entry name" value="ZF_RING_2"/>
    <property type="match status" value="2"/>
</dbReference>
<dbReference type="EC" id="2.3.2.27" evidence="14"/>
<keyword evidence="5 14" id="KW-0808">Transferase</keyword>
<dbReference type="Proteomes" id="UP001158576">
    <property type="component" value="Chromosome 2"/>
</dbReference>
<dbReference type="CDD" id="cd16449">
    <property type="entry name" value="RING-HC"/>
    <property type="match status" value="1"/>
</dbReference>
<keyword evidence="7 13" id="KW-0863">Zinc-finger</keyword>
<evidence type="ECO:0000256" key="9">
    <source>
        <dbReference type="ARBA" id="ARBA00022833"/>
    </source>
</evidence>
<dbReference type="EMBL" id="OU015567">
    <property type="protein sequence ID" value="CAG5113116.1"/>
    <property type="molecule type" value="Genomic_DNA"/>
</dbReference>
<dbReference type="InterPro" id="IPR027370">
    <property type="entry name" value="Znf-RING_euk"/>
</dbReference>
<evidence type="ECO:0000256" key="2">
    <source>
        <dbReference type="ARBA" id="ARBA00004123"/>
    </source>
</evidence>
<evidence type="ECO:0000313" key="18">
    <source>
        <dbReference type="EMBL" id="CAG5113116.1"/>
    </source>
</evidence>
<dbReference type="InterPro" id="IPR001841">
    <property type="entry name" value="Znf_RING"/>
</dbReference>
<gene>
    <name evidence="18" type="ORF">OKIOD_LOCUS16022</name>
</gene>
<reference evidence="18 19" key="1">
    <citation type="submission" date="2021-04" db="EMBL/GenBank/DDBJ databases">
        <authorList>
            <person name="Bliznina A."/>
        </authorList>
    </citation>
    <scope>NUCLEOTIDE SEQUENCE [LARGE SCALE GENOMIC DNA]</scope>
</reference>
<keyword evidence="9 14" id="KW-0862">Zinc</keyword>
<feature type="coiled-coil region" evidence="15">
    <location>
        <begin position="492"/>
        <end position="519"/>
    </location>
</feature>
<name>A0ABN7T9B1_OIKDI</name>
<protein>
    <recommendedName>
        <fullName evidence="14">E3 ubiquitin protein ligase</fullName>
        <ecNumber evidence="14">2.3.2.27</ecNumber>
    </recommendedName>
</protein>
<sequence length="666" mass="77027">MKLRSRKADTDEASTSTPKKAKLDSFESIHPGMLVSYGKFGKCFGSECDGVPMATADSEVDNRRFCRQCAEKEGPLLGRSKWWHEYLTYDPSDAEFKCPAYNTDGSCKSLKVSFEDFYLGSCCQPASTWLIQNKKGQEKKLKTIRQFYDSQTKRSNSASMAVDHKKKDLWKAERKLKEQRKKLEEMKKQIEECEKSVAEEEKALEDARKKARDADEKTEPYIKRYKQVLYEYHSVATELSLDSERLLPGNKKDVCGLCNEYYNEENRKSALAKCGHTACSNCLFMRIHFEGRSCPFGDSEKCNSHYTPYYHRYHYNSDASADDNEGIVTLFFENLNEKIHLSTFILEKGHFFRRKQMKLRGRSILEEVNDSTPKRAKCRDPDNFEEIYPDAITAYGQYGKCHGSECDGVPAETTEIEGKRLCRACASKDHDDRQIEGKKFDKSDAEFKCPAFSKADSCKSEKISFEDFYLGSCCEEGSKWLTTNEKAKKKKLQVIKKLYAEAKQEQRKAKLESEEKKNKIKNMLNLQSERKIRTKEIFKTILETDKEIEASKKGKEDTEEKLREAEEDFDIVAKRYKQISYEYHSVASKKDIGQENESAGYGTCQQCMEKYSDARPRNKCVIQPCGHVLCRRCLDEAINESECYNRGHCPRCDCHFYRGEIITIYE</sequence>
<feature type="coiled-coil region" evidence="15">
    <location>
        <begin position="162"/>
        <end position="217"/>
    </location>
</feature>
<keyword evidence="8 14" id="KW-0833">Ubl conjugation pathway</keyword>
<feature type="domain" description="RING-type" evidence="17">
    <location>
        <begin position="255"/>
        <end position="295"/>
    </location>
</feature>
<dbReference type="PANTHER" id="PTHR23163:SF0">
    <property type="entry name" value="E3 UBIQUITIN-PROTEIN LIGASE BRE1"/>
    <property type="match status" value="1"/>
</dbReference>
<dbReference type="Gene3D" id="3.30.40.10">
    <property type="entry name" value="Zinc/RING finger domain, C3HC4 (zinc finger)"/>
    <property type="match status" value="2"/>
</dbReference>
<dbReference type="InterPro" id="IPR017907">
    <property type="entry name" value="Znf_RING_CS"/>
</dbReference>
<dbReference type="SMART" id="SM00184">
    <property type="entry name" value="RING"/>
    <property type="match status" value="2"/>
</dbReference>
<evidence type="ECO:0000256" key="6">
    <source>
        <dbReference type="ARBA" id="ARBA00022723"/>
    </source>
</evidence>
<keyword evidence="10 14" id="KW-0156">Chromatin regulator</keyword>
<evidence type="ECO:0000256" key="1">
    <source>
        <dbReference type="ARBA" id="ARBA00000900"/>
    </source>
</evidence>
<proteinExistence type="inferred from homology"/>
<keyword evidence="12 14" id="KW-0539">Nucleus</keyword>
<evidence type="ECO:0000256" key="16">
    <source>
        <dbReference type="SAM" id="MobiDB-lite"/>
    </source>
</evidence>
<evidence type="ECO:0000256" key="12">
    <source>
        <dbReference type="ARBA" id="ARBA00023242"/>
    </source>
</evidence>
<comment type="subcellular location">
    <subcellularLocation>
        <location evidence="2 14">Nucleus</location>
    </subcellularLocation>
</comment>
<evidence type="ECO:0000256" key="14">
    <source>
        <dbReference type="RuleBase" id="RU365038"/>
    </source>
</evidence>
<accession>A0ABN7T9B1</accession>
<dbReference type="Pfam" id="PF13445">
    <property type="entry name" value="zf-RING_UBOX"/>
    <property type="match status" value="2"/>
</dbReference>
<keyword evidence="11 14" id="KW-0175">Coiled coil</keyword>
<evidence type="ECO:0000256" key="10">
    <source>
        <dbReference type="ARBA" id="ARBA00022853"/>
    </source>
</evidence>
<evidence type="ECO:0000256" key="5">
    <source>
        <dbReference type="ARBA" id="ARBA00022679"/>
    </source>
</evidence>
<keyword evidence="6 14" id="KW-0479">Metal-binding</keyword>
<evidence type="ECO:0000256" key="4">
    <source>
        <dbReference type="ARBA" id="ARBA00005555"/>
    </source>
</evidence>
<evidence type="ECO:0000256" key="15">
    <source>
        <dbReference type="SAM" id="Coils"/>
    </source>
</evidence>
<dbReference type="SUPFAM" id="SSF57850">
    <property type="entry name" value="RING/U-box"/>
    <property type="match status" value="2"/>
</dbReference>
<keyword evidence="19" id="KW-1185">Reference proteome</keyword>
<comment type="pathway">
    <text evidence="3 14">Protein modification; protein ubiquitination.</text>
</comment>
<dbReference type="PROSITE" id="PS00518">
    <property type="entry name" value="ZF_RING_1"/>
    <property type="match status" value="1"/>
</dbReference>
<evidence type="ECO:0000256" key="3">
    <source>
        <dbReference type="ARBA" id="ARBA00004906"/>
    </source>
</evidence>
<feature type="domain" description="RING-type" evidence="17">
    <location>
        <begin position="604"/>
        <end position="653"/>
    </location>
</feature>
<feature type="compositionally biased region" description="Basic and acidic residues" evidence="16">
    <location>
        <begin position="1"/>
        <end position="10"/>
    </location>
</feature>
<evidence type="ECO:0000256" key="7">
    <source>
        <dbReference type="ARBA" id="ARBA00022771"/>
    </source>
</evidence>
<feature type="coiled-coil region" evidence="15">
    <location>
        <begin position="548"/>
        <end position="575"/>
    </location>
</feature>
<comment type="similarity">
    <text evidence="4 14">Belongs to the BRE1 family.</text>
</comment>
<evidence type="ECO:0000256" key="11">
    <source>
        <dbReference type="ARBA" id="ARBA00023054"/>
    </source>
</evidence>
<feature type="region of interest" description="Disordered" evidence="16">
    <location>
        <begin position="1"/>
        <end position="22"/>
    </location>
</feature>
<evidence type="ECO:0000259" key="17">
    <source>
        <dbReference type="PROSITE" id="PS50089"/>
    </source>
</evidence>
<evidence type="ECO:0000256" key="13">
    <source>
        <dbReference type="PROSITE-ProRule" id="PRU00175"/>
    </source>
</evidence>
<organism evidence="18 19">
    <name type="scientific">Oikopleura dioica</name>
    <name type="common">Tunicate</name>
    <dbReference type="NCBI Taxonomy" id="34765"/>
    <lineage>
        <taxon>Eukaryota</taxon>
        <taxon>Metazoa</taxon>
        <taxon>Chordata</taxon>
        <taxon>Tunicata</taxon>
        <taxon>Appendicularia</taxon>
        <taxon>Copelata</taxon>
        <taxon>Oikopleuridae</taxon>
        <taxon>Oikopleura</taxon>
    </lineage>
</organism>
<dbReference type="InterPro" id="IPR013083">
    <property type="entry name" value="Znf_RING/FYVE/PHD"/>
</dbReference>